<feature type="transmembrane region" description="Helical" evidence="1">
    <location>
        <begin position="242"/>
        <end position="261"/>
    </location>
</feature>
<gene>
    <name evidence="2" type="ORF">ACFQ1O_07520</name>
</gene>
<comment type="caution">
    <text evidence="2">The sequence shown here is derived from an EMBL/GenBank/DDBJ whole genome shotgun (WGS) entry which is preliminary data.</text>
</comment>
<organism evidence="2 3">
    <name type="scientific">Pseudofulvibacter geojedonensis</name>
    <dbReference type="NCBI Taxonomy" id="1123758"/>
    <lineage>
        <taxon>Bacteria</taxon>
        <taxon>Pseudomonadati</taxon>
        <taxon>Bacteroidota</taxon>
        <taxon>Flavobacteriia</taxon>
        <taxon>Flavobacteriales</taxon>
        <taxon>Flavobacteriaceae</taxon>
        <taxon>Pseudofulvibacter</taxon>
    </lineage>
</organism>
<accession>A0ABW3I2L5</accession>
<evidence type="ECO:0000313" key="3">
    <source>
        <dbReference type="Proteomes" id="UP001596997"/>
    </source>
</evidence>
<keyword evidence="1" id="KW-0472">Membrane</keyword>
<reference evidence="3" key="1">
    <citation type="journal article" date="2019" name="Int. J. Syst. Evol. Microbiol.">
        <title>The Global Catalogue of Microorganisms (GCM) 10K type strain sequencing project: providing services to taxonomists for standard genome sequencing and annotation.</title>
        <authorList>
            <consortium name="The Broad Institute Genomics Platform"/>
            <consortium name="The Broad Institute Genome Sequencing Center for Infectious Disease"/>
            <person name="Wu L."/>
            <person name="Ma J."/>
        </authorList>
    </citation>
    <scope>NUCLEOTIDE SEQUENCE [LARGE SCALE GENOMIC DNA]</scope>
    <source>
        <strain evidence="3">CCUG 62114</strain>
    </source>
</reference>
<name>A0ABW3I2L5_9FLAO</name>
<evidence type="ECO:0000256" key="1">
    <source>
        <dbReference type="SAM" id="Phobius"/>
    </source>
</evidence>
<sequence>MLQKLATYLLFGNRFYGIEASSDNNEDKSYRITSLRKHKKELVINLQFKANSIDLIANKLPKNQHAFLIINTNHVLFKKVTTSNKNENSILNAAFPNINAQDFYYEIVSGNNNIYFVALCRKKYVDSIIDDLKAKNILATSFSLGNSIVTEITDFISLNLIQTSNAQISLDSKISDISIKKTTIDNNEKYNINGLLSVSEFVLSLSGAITSFLSTNNRSSNSEEKTFTLFQDFKHQIVFKKIWQSALLIFLGTLLINFFLFNHYFNKVNELQQTAQVNTVNKNAVLSLDKKLQKTQKLATDILKSNASKSSFYINEIIKLIPNSILLSELNYQPLKKRIKKDQSIQIENNTIIISGVSSKSDLFFKWIKELENTTWIKTVETLDYNDIKKSKSEFSIKLYLKHEE</sequence>
<dbReference type="Proteomes" id="UP001596997">
    <property type="component" value="Unassembled WGS sequence"/>
</dbReference>
<dbReference type="RefSeq" id="WP_377714993.1">
    <property type="nucleotide sequence ID" value="NZ_JBHTJM010000008.1"/>
</dbReference>
<keyword evidence="3" id="KW-1185">Reference proteome</keyword>
<keyword evidence="1" id="KW-0812">Transmembrane</keyword>
<protein>
    <submittedName>
        <fullName evidence="2">Uncharacterized protein</fullName>
    </submittedName>
</protein>
<keyword evidence="1" id="KW-1133">Transmembrane helix</keyword>
<proteinExistence type="predicted"/>
<evidence type="ECO:0000313" key="2">
    <source>
        <dbReference type="EMBL" id="MFD0963852.1"/>
    </source>
</evidence>
<dbReference type="EMBL" id="JBHTJM010000008">
    <property type="protein sequence ID" value="MFD0963852.1"/>
    <property type="molecule type" value="Genomic_DNA"/>
</dbReference>